<name>A0ACB9B2A1_ARCLA</name>
<accession>A0ACB9B2A1</accession>
<comment type="caution">
    <text evidence="1">The sequence shown here is derived from an EMBL/GenBank/DDBJ whole genome shotgun (WGS) entry which is preliminary data.</text>
</comment>
<evidence type="ECO:0000313" key="2">
    <source>
        <dbReference type="Proteomes" id="UP001055879"/>
    </source>
</evidence>
<reference evidence="2" key="1">
    <citation type="journal article" date="2022" name="Mol. Ecol. Resour.">
        <title>The genomes of chicory, endive, great burdock and yacon provide insights into Asteraceae palaeo-polyploidization history and plant inulin production.</title>
        <authorList>
            <person name="Fan W."/>
            <person name="Wang S."/>
            <person name="Wang H."/>
            <person name="Wang A."/>
            <person name="Jiang F."/>
            <person name="Liu H."/>
            <person name="Zhao H."/>
            <person name="Xu D."/>
            <person name="Zhang Y."/>
        </authorList>
    </citation>
    <scope>NUCLEOTIDE SEQUENCE [LARGE SCALE GENOMIC DNA]</scope>
    <source>
        <strain evidence="2">cv. Niubang</strain>
    </source>
</reference>
<sequence length="137" mass="15187">MQSTLSPLASPLDFTQSISHSFTTTVNREISSFLVKIVPYKRLAVLGVNNTGPSNVLLGFTNNHSYTDSALLNFMSYMDAVKGKGVSYLEQSKEQKLICCYNNDGEVFVGSLQLQRVTMDVVKGVSYLEQSKEQSFN</sequence>
<keyword evidence="2" id="KW-1185">Reference proteome</keyword>
<reference evidence="1 2" key="2">
    <citation type="journal article" date="2022" name="Mol. Ecol. Resour.">
        <title>The genomes of chicory, endive, great burdock and yacon provide insights into Asteraceae paleo-polyploidization history and plant inulin production.</title>
        <authorList>
            <person name="Fan W."/>
            <person name="Wang S."/>
            <person name="Wang H."/>
            <person name="Wang A."/>
            <person name="Jiang F."/>
            <person name="Liu H."/>
            <person name="Zhao H."/>
            <person name="Xu D."/>
            <person name="Zhang Y."/>
        </authorList>
    </citation>
    <scope>NUCLEOTIDE SEQUENCE [LARGE SCALE GENOMIC DNA]</scope>
    <source>
        <strain evidence="2">cv. Niubang</strain>
    </source>
</reference>
<dbReference type="EMBL" id="CM042053">
    <property type="protein sequence ID" value="KAI3715886.1"/>
    <property type="molecule type" value="Genomic_DNA"/>
</dbReference>
<dbReference type="Proteomes" id="UP001055879">
    <property type="component" value="Linkage Group LG07"/>
</dbReference>
<protein>
    <submittedName>
        <fullName evidence="1">Uncharacterized protein</fullName>
    </submittedName>
</protein>
<organism evidence="1 2">
    <name type="scientific">Arctium lappa</name>
    <name type="common">Greater burdock</name>
    <name type="synonym">Lappa major</name>
    <dbReference type="NCBI Taxonomy" id="4217"/>
    <lineage>
        <taxon>Eukaryota</taxon>
        <taxon>Viridiplantae</taxon>
        <taxon>Streptophyta</taxon>
        <taxon>Embryophyta</taxon>
        <taxon>Tracheophyta</taxon>
        <taxon>Spermatophyta</taxon>
        <taxon>Magnoliopsida</taxon>
        <taxon>eudicotyledons</taxon>
        <taxon>Gunneridae</taxon>
        <taxon>Pentapetalae</taxon>
        <taxon>asterids</taxon>
        <taxon>campanulids</taxon>
        <taxon>Asterales</taxon>
        <taxon>Asteraceae</taxon>
        <taxon>Carduoideae</taxon>
        <taxon>Cardueae</taxon>
        <taxon>Arctiinae</taxon>
        <taxon>Arctium</taxon>
    </lineage>
</organism>
<gene>
    <name evidence="1" type="ORF">L6452_22875</name>
</gene>
<evidence type="ECO:0000313" key="1">
    <source>
        <dbReference type="EMBL" id="KAI3715886.1"/>
    </source>
</evidence>
<proteinExistence type="predicted"/>